<dbReference type="InterPro" id="IPR016181">
    <property type="entry name" value="Acyl_CoA_acyltransferase"/>
</dbReference>
<organism evidence="2 3">
    <name type="scientific">Wenjunlia vitaminophila</name>
    <name type="common">Streptomyces vitaminophilus</name>
    <dbReference type="NCBI Taxonomy" id="76728"/>
    <lineage>
        <taxon>Bacteria</taxon>
        <taxon>Bacillati</taxon>
        <taxon>Actinomycetota</taxon>
        <taxon>Actinomycetes</taxon>
        <taxon>Kitasatosporales</taxon>
        <taxon>Streptomycetaceae</taxon>
        <taxon>Wenjunlia</taxon>
    </lineage>
</organism>
<feature type="domain" description="N-acetyltransferase" evidence="1">
    <location>
        <begin position="19"/>
        <end position="163"/>
    </location>
</feature>
<evidence type="ECO:0000259" key="1">
    <source>
        <dbReference type="PROSITE" id="PS51186"/>
    </source>
</evidence>
<evidence type="ECO:0000313" key="2">
    <source>
        <dbReference type="EMBL" id="KRV46614.1"/>
    </source>
</evidence>
<comment type="caution">
    <text evidence="2">The sequence shown here is derived from an EMBL/GenBank/DDBJ whole genome shotgun (WGS) entry which is preliminary data.</text>
</comment>
<keyword evidence="2" id="KW-0808">Transferase</keyword>
<proteinExistence type="predicted"/>
<evidence type="ECO:0000313" key="3">
    <source>
        <dbReference type="Proteomes" id="UP000050867"/>
    </source>
</evidence>
<dbReference type="RefSeq" id="WP_018385172.1">
    <property type="nucleotide sequence ID" value="NZ_LLZU01000039.1"/>
</dbReference>
<dbReference type="Pfam" id="PF00583">
    <property type="entry name" value="Acetyltransf_1"/>
    <property type="match status" value="1"/>
</dbReference>
<dbReference type="EMBL" id="LLZU01000039">
    <property type="protein sequence ID" value="KRV46614.1"/>
    <property type="molecule type" value="Genomic_DNA"/>
</dbReference>
<dbReference type="CDD" id="cd04301">
    <property type="entry name" value="NAT_SF"/>
    <property type="match status" value="1"/>
</dbReference>
<dbReference type="STRING" id="76728.AQ490_12130"/>
<protein>
    <submittedName>
        <fullName evidence="2">GCN5 family acetyltransferase</fullName>
    </submittedName>
</protein>
<dbReference type="Proteomes" id="UP000050867">
    <property type="component" value="Unassembled WGS sequence"/>
</dbReference>
<dbReference type="PROSITE" id="PS51186">
    <property type="entry name" value="GNAT"/>
    <property type="match status" value="1"/>
</dbReference>
<sequence length="180" mass="19582">MTGRSHAAPESHWPLGEPFRLDLTDSDILSHLWDLQRASYAVEARLIGFDGIPPLHETLEQLRACEESFLGVRDESGLVGAVAWTRLPNGALEICRLVVHPVAHRRGVATALLNALDSIEPAELTVVSTGTANLPAIALYRRRGFIPVGERQVAPGVTITLLERGHASASQQSTTTHNRM</sequence>
<gene>
    <name evidence="2" type="ORF">AQ490_12130</name>
</gene>
<dbReference type="Gene3D" id="3.40.630.30">
    <property type="match status" value="1"/>
</dbReference>
<reference evidence="2 3" key="1">
    <citation type="submission" date="2015-10" db="EMBL/GenBank/DDBJ databases">
        <title>Draft genome sequence of pyrrolomycin-producing Streptomyces vitaminophilus.</title>
        <authorList>
            <person name="Graham D.E."/>
            <person name="Mahan K.M."/>
            <person name="Klingeman D.M."/>
            <person name="Hettich R.L."/>
            <person name="Parry R.J."/>
        </authorList>
    </citation>
    <scope>NUCLEOTIDE SEQUENCE [LARGE SCALE GENOMIC DNA]</scope>
    <source>
        <strain evidence="2 3">ATCC 31673</strain>
    </source>
</reference>
<accession>A0A0T6LKP7</accession>
<dbReference type="SUPFAM" id="SSF55729">
    <property type="entry name" value="Acyl-CoA N-acyltransferases (Nat)"/>
    <property type="match status" value="1"/>
</dbReference>
<dbReference type="GO" id="GO:0016747">
    <property type="term" value="F:acyltransferase activity, transferring groups other than amino-acyl groups"/>
    <property type="evidence" value="ECO:0007669"/>
    <property type="project" value="InterPro"/>
</dbReference>
<dbReference type="OrthoDB" id="4322031at2"/>
<dbReference type="AlphaFoldDB" id="A0A0T6LKP7"/>
<name>A0A0T6LKP7_WENVI</name>
<keyword evidence="3" id="KW-1185">Reference proteome</keyword>
<dbReference type="InterPro" id="IPR000182">
    <property type="entry name" value="GNAT_dom"/>
</dbReference>